<evidence type="ECO:0000313" key="3">
    <source>
        <dbReference type="Proteomes" id="UP001501842"/>
    </source>
</evidence>
<dbReference type="Proteomes" id="UP001501842">
    <property type="component" value="Unassembled WGS sequence"/>
</dbReference>
<name>A0ABN3UL40_9ACTN</name>
<dbReference type="PANTHER" id="PTHR33164">
    <property type="entry name" value="TRANSCRIPTIONAL REGULATOR, MARR FAMILY"/>
    <property type="match status" value="1"/>
</dbReference>
<dbReference type="RefSeq" id="WP_344455006.1">
    <property type="nucleotide sequence ID" value="NZ_BAAATZ010000029.1"/>
</dbReference>
<gene>
    <name evidence="2" type="ORF">GCM10010439_58160</name>
</gene>
<organism evidence="2 3">
    <name type="scientific">Actinocorallia aurantiaca</name>
    <dbReference type="NCBI Taxonomy" id="46204"/>
    <lineage>
        <taxon>Bacteria</taxon>
        <taxon>Bacillati</taxon>
        <taxon>Actinomycetota</taxon>
        <taxon>Actinomycetes</taxon>
        <taxon>Streptosporangiales</taxon>
        <taxon>Thermomonosporaceae</taxon>
        <taxon>Actinocorallia</taxon>
    </lineage>
</organism>
<evidence type="ECO:0000259" key="1">
    <source>
        <dbReference type="PROSITE" id="PS50995"/>
    </source>
</evidence>
<sequence>MREVARPADDPRMALVHLLRAVTVELGLAGDRFATLHGLHPTDLRALIHLLDAERAGLKATPGLLGGRLAMASPAVTALVDRLARLGLVRRAPDPADRRRVLLEVDDTAVALGWSFFGPLISQVIQAADGFTPAELDTVERFLTTVRDSIATDPSSVPRTEPLEE</sequence>
<dbReference type="PANTHER" id="PTHR33164:SF106">
    <property type="entry name" value="TRANSCRIPTIONAL REGULATORY PROTEIN"/>
    <property type="match status" value="1"/>
</dbReference>
<comment type="caution">
    <text evidence="2">The sequence shown here is derived from an EMBL/GenBank/DDBJ whole genome shotgun (WGS) entry which is preliminary data.</text>
</comment>
<feature type="domain" description="HTH marR-type" evidence="1">
    <location>
        <begin position="12"/>
        <end position="148"/>
    </location>
</feature>
<dbReference type="InterPro" id="IPR039422">
    <property type="entry name" value="MarR/SlyA-like"/>
</dbReference>
<proteinExistence type="predicted"/>
<dbReference type="Gene3D" id="1.10.10.10">
    <property type="entry name" value="Winged helix-like DNA-binding domain superfamily/Winged helix DNA-binding domain"/>
    <property type="match status" value="1"/>
</dbReference>
<dbReference type="PROSITE" id="PS50995">
    <property type="entry name" value="HTH_MARR_2"/>
    <property type="match status" value="1"/>
</dbReference>
<dbReference type="SUPFAM" id="SSF46785">
    <property type="entry name" value="Winged helix' DNA-binding domain"/>
    <property type="match status" value="1"/>
</dbReference>
<dbReference type="Pfam" id="PF12802">
    <property type="entry name" value="MarR_2"/>
    <property type="match status" value="1"/>
</dbReference>
<dbReference type="InterPro" id="IPR000835">
    <property type="entry name" value="HTH_MarR-typ"/>
</dbReference>
<reference evidence="2 3" key="1">
    <citation type="journal article" date="2019" name="Int. J. Syst. Evol. Microbiol.">
        <title>The Global Catalogue of Microorganisms (GCM) 10K type strain sequencing project: providing services to taxonomists for standard genome sequencing and annotation.</title>
        <authorList>
            <consortium name="The Broad Institute Genomics Platform"/>
            <consortium name="The Broad Institute Genome Sequencing Center for Infectious Disease"/>
            <person name="Wu L."/>
            <person name="Ma J."/>
        </authorList>
    </citation>
    <scope>NUCLEOTIDE SEQUENCE [LARGE SCALE GENOMIC DNA]</scope>
    <source>
        <strain evidence="2 3">JCM 8201</strain>
    </source>
</reference>
<dbReference type="SMART" id="SM00347">
    <property type="entry name" value="HTH_MARR"/>
    <property type="match status" value="1"/>
</dbReference>
<dbReference type="InterPro" id="IPR036388">
    <property type="entry name" value="WH-like_DNA-bd_sf"/>
</dbReference>
<accession>A0ABN3UL40</accession>
<dbReference type="EMBL" id="BAAATZ010000029">
    <property type="protein sequence ID" value="GAA2734844.1"/>
    <property type="molecule type" value="Genomic_DNA"/>
</dbReference>
<evidence type="ECO:0000313" key="2">
    <source>
        <dbReference type="EMBL" id="GAA2734844.1"/>
    </source>
</evidence>
<keyword evidence="3" id="KW-1185">Reference proteome</keyword>
<protein>
    <submittedName>
        <fullName evidence="2">MarR family transcriptional regulator</fullName>
    </submittedName>
</protein>
<dbReference type="InterPro" id="IPR036390">
    <property type="entry name" value="WH_DNA-bd_sf"/>
</dbReference>